<evidence type="ECO:0000256" key="1">
    <source>
        <dbReference type="ARBA" id="ARBA00010923"/>
    </source>
</evidence>
<dbReference type="EC" id="3.1.21.-" evidence="6"/>
<keyword evidence="6" id="KW-0255">Endonuclease</keyword>
<name>A0ABW1W6J4_9GAMM</name>
<organism evidence="6 7">
    <name type="scientific">Psychrobacter glacincola</name>
    <dbReference type="NCBI Taxonomy" id="56810"/>
    <lineage>
        <taxon>Bacteria</taxon>
        <taxon>Pseudomonadati</taxon>
        <taxon>Pseudomonadota</taxon>
        <taxon>Gammaproteobacteria</taxon>
        <taxon>Moraxellales</taxon>
        <taxon>Moraxellaceae</taxon>
        <taxon>Psychrobacter</taxon>
    </lineage>
</organism>
<dbReference type="Gene3D" id="1.10.287.1120">
    <property type="entry name" value="Bipartite methylase S protein"/>
    <property type="match status" value="1"/>
</dbReference>
<keyword evidence="3" id="KW-0238">DNA-binding</keyword>
<dbReference type="RefSeq" id="WP_201563320.1">
    <property type="nucleotide sequence ID" value="NZ_CAJGZK010000013.1"/>
</dbReference>
<keyword evidence="2" id="KW-0680">Restriction system</keyword>
<evidence type="ECO:0000256" key="4">
    <source>
        <dbReference type="SAM" id="Coils"/>
    </source>
</evidence>
<gene>
    <name evidence="6" type="ORF">ACFP58_02180</name>
</gene>
<evidence type="ECO:0000256" key="3">
    <source>
        <dbReference type="ARBA" id="ARBA00023125"/>
    </source>
</evidence>
<keyword evidence="7" id="KW-1185">Reference proteome</keyword>
<evidence type="ECO:0000313" key="7">
    <source>
        <dbReference type="Proteomes" id="UP001596264"/>
    </source>
</evidence>
<keyword evidence="6" id="KW-0378">Hydrolase</keyword>
<evidence type="ECO:0000256" key="2">
    <source>
        <dbReference type="ARBA" id="ARBA00022747"/>
    </source>
</evidence>
<dbReference type="SUPFAM" id="SSF116734">
    <property type="entry name" value="DNA methylase specificity domain"/>
    <property type="match status" value="2"/>
</dbReference>
<evidence type="ECO:0000313" key="6">
    <source>
        <dbReference type="EMBL" id="MFC6380283.1"/>
    </source>
</evidence>
<dbReference type="PANTHER" id="PTHR30408">
    <property type="entry name" value="TYPE-1 RESTRICTION ENZYME ECOKI SPECIFICITY PROTEIN"/>
    <property type="match status" value="1"/>
</dbReference>
<dbReference type="InterPro" id="IPR052021">
    <property type="entry name" value="Type-I_RS_S_subunit"/>
</dbReference>
<dbReference type="Proteomes" id="UP001596264">
    <property type="component" value="Unassembled WGS sequence"/>
</dbReference>
<dbReference type="Pfam" id="PF01420">
    <property type="entry name" value="Methylase_S"/>
    <property type="match status" value="2"/>
</dbReference>
<accession>A0ABW1W6J4</accession>
<reference evidence="7" key="1">
    <citation type="journal article" date="2019" name="Int. J. Syst. Evol. Microbiol.">
        <title>The Global Catalogue of Microorganisms (GCM) 10K type strain sequencing project: providing services to taxonomists for standard genome sequencing and annotation.</title>
        <authorList>
            <consortium name="The Broad Institute Genomics Platform"/>
            <consortium name="The Broad Institute Genome Sequencing Center for Infectious Disease"/>
            <person name="Wu L."/>
            <person name="Ma J."/>
        </authorList>
    </citation>
    <scope>NUCLEOTIDE SEQUENCE [LARGE SCALE GENOMIC DNA]</scope>
    <source>
        <strain evidence="7">CCM 2050</strain>
    </source>
</reference>
<proteinExistence type="inferred from homology"/>
<dbReference type="GO" id="GO:0004519">
    <property type="term" value="F:endonuclease activity"/>
    <property type="evidence" value="ECO:0007669"/>
    <property type="project" value="UniProtKB-KW"/>
</dbReference>
<dbReference type="PANTHER" id="PTHR30408:SF12">
    <property type="entry name" value="TYPE I RESTRICTION ENZYME MJAVIII SPECIFICITY SUBUNIT"/>
    <property type="match status" value="1"/>
</dbReference>
<dbReference type="InterPro" id="IPR000055">
    <property type="entry name" value="Restrct_endonuc_typeI_TRD"/>
</dbReference>
<feature type="domain" description="Type I restriction modification DNA specificity" evidence="5">
    <location>
        <begin position="223"/>
        <end position="402"/>
    </location>
</feature>
<dbReference type="GO" id="GO:0016787">
    <property type="term" value="F:hydrolase activity"/>
    <property type="evidence" value="ECO:0007669"/>
    <property type="project" value="UniProtKB-KW"/>
</dbReference>
<protein>
    <submittedName>
        <fullName evidence="6">Restriction endonuclease subunit S</fullName>
        <ecNumber evidence="6">3.1.21.-</ecNumber>
    </submittedName>
</protein>
<feature type="coiled-coil region" evidence="4">
    <location>
        <begin position="385"/>
        <end position="412"/>
    </location>
</feature>
<keyword evidence="4" id="KW-0175">Coiled coil</keyword>
<dbReference type="EMBL" id="JBHSTZ010000005">
    <property type="protein sequence ID" value="MFC6380283.1"/>
    <property type="molecule type" value="Genomic_DNA"/>
</dbReference>
<sequence>MRLLAKEETPLDWTSKKIGSYVLGHKGGAALRPSDFSDVGFPVIPKKAIQPTGELLIESPTYCTNEFASNNKRSIVDNSYTITTLRDLVPTGPTIGTVVNFTSEEKYILSQGVYGLKLNDDLDKKYLSYLSNTSFYRKVMQRIMVGSTQVHIRTPEYLDLEIQIPPLPEQQKIAKILSTWDRAISTTERLIDNSTQQKKALMQQLLKGKKRLLDESGKSFEGEWERLKLEDIVIKTQLGTSERTKDVEETSTIPLIKMGNLTWGGFSFDKLETLPKSKVDESLILKNGDFLFNTRNTPELVGKSAVWKEQQVEATFDNNINRITFNRNINTDFMCLYLTYGKGKSLISSLSAGSTSVAAIYWKDLKNIKLKIPTLSEQQKIATVLTNADKEIELLEQQLTDLQQEKKALMQVLLTGKKRVVVDGELK</sequence>
<evidence type="ECO:0000259" key="5">
    <source>
        <dbReference type="Pfam" id="PF01420"/>
    </source>
</evidence>
<comment type="similarity">
    <text evidence="1">Belongs to the type-I restriction system S methylase family.</text>
</comment>
<dbReference type="InterPro" id="IPR044946">
    <property type="entry name" value="Restrct_endonuc_typeI_TRD_sf"/>
</dbReference>
<keyword evidence="6" id="KW-0540">Nuclease</keyword>
<comment type="caution">
    <text evidence="6">The sequence shown here is derived from an EMBL/GenBank/DDBJ whole genome shotgun (WGS) entry which is preliminary data.</text>
</comment>
<feature type="domain" description="Type I restriction modification DNA specificity" evidence="5">
    <location>
        <begin position="12"/>
        <end position="191"/>
    </location>
</feature>
<dbReference type="Gene3D" id="3.90.220.20">
    <property type="entry name" value="DNA methylase specificity domains"/>
    <property type="match status" value="2"/>
</dbReference>